<evidence type="ECO:0000313" key="2">
    <source>
        <dbReference type="Proteomes" id="UP000605986"/>
    </source>
</evidence>
<dbReference type="Gene3D" id="3.40.50.720">
    <property type="entry name" value="NAD(P)-binding Rossmann-like Domain"/>
    <property type="match status" value="1"/>
</dbReference>
<name>A0A8H4KND0_9HYPO</name>
<dbReference type="OrthoDB" id="63935at2759"/>
<gene>
    <name evidence="1" type="ORF">F53441_4020</name>
</gene>
<accession>A0A8H4KND0</accession>
<comment type="caution">
    <text evidence="1">The sequence shown here is derived from an EMBL/GenBank/DDBJ whole genome shotgun (WGS) entry which is preliminary data.</text>
</comment>
<reference evidence="1" key="1">
    <citation type="submission" date="2020-01" db="EMBL/GenBank/DDBJ databases">
        <title>Identification and distribution of gene clusters putatively required for synthesis of sphingolipid metabolism inhibitors in phylogenetically diverse species of the filamentous fungus Fusarium.</title>
        <authorList>
            <person name="Kim H.-S."/>
            <person name="Busman M."/>
            <person name="Brown D.W."/>
            <person name="Divon H."/>
            <person name="Uhlig S."/>
            <person name="Proctor R.H."/>
        </authorList>
    </citation>
    <scope>NUCLEOTIDE SEQUENCE</scope>
    <source>
        <strain evidence="1">NRRL 53441</strain>
    </source>
</reference>
<protein>
    <recommendedName>
        <fullName evidence="3">NAD(P)-binding domain-containing protein</fullName>
    </recommendedName>
</protein>
<dbReference type="Proteomes" id="UP000605986">
    <property type="component" value="Unassembled WGS sequence"/>
</dbReference>
<dbReference type="AlphaFoldDB" id="A0A8H4KND0"/>
<sequence length="253" mass="28063">MRSSSLGKRTERRLPLHSSTPQKLRDILANKHNFSLATVEEYLIIYQGDIKNPANVQQVLISPTDKTFVVDFILSGVGAYPTFQWSLVSPFPLTDPTIAEDAMKTISAALSSLSETSIKSTSTGKKPLLVTVSTAGCGRNRGIPLPIYLPYHYFLGGPLADKKQMEKVAMAPEGRKLWDFVIMRPLILTDGVEKGDDYLRVGWEWGTEEDYNDHSGEPGPQIGYTVSRRDVGKWIFDKVVVQGGWADESSRGN</sequence>
<dbReference type="EMBL" id="JAADJG010000158">
    <property type="protein sequence ID" value="KAF4453290.1"/>
    <property type="molecule type" value="Genomic_DNA"/>
</dbReference>
<keyword evidence="2" id="KW-1185">Reference proteome</keyword>
<evidence type="ECO:0000313" key="1">
    <source>
        <dbReference type="EMBL" id="KAF4453290.1"/>
    </source>
</evidence>
<organism evidence="1 2">
    <name type="scientific">Fusarium austroafricanum</name>
    <dbReference type="NCBI Taxonomy" id="2364996"/>
    <lineage>
        <taxon>Eukaryota</taxon>
        <taxon>Fungi</taxon>
        <taxon>Dikarya</taxon>
        <taxon>Ascomycota</taxon>
        <taxon>Pezizomycotina</taxon>
        <taxon>Sordariomycetes</taxon>
        <taxon>Hypocreomycetidae</taxon>
        <taxon>Hypocreales</taxon>
        <taxon>Nectriaceae</taxon>
        <taxon>Fusarium</taxon>
        <taxon>Fusarium concolor species complex</taxon>
    </lineage>
</organism>
<evidence type="ECO:0008006" key="3">
    <source>
        <dbReference type="Google" id="ProtNLM"/>
    </source>
</evidence>
<proteinExistence type="predicted"/>